<protein>
    <submittedName>
        <fullName evidence="1">Uncharacterized protein</fullName>
    </submittedName>
</protein>
<evidence type="ECO:0000313" key="1">
    <source>
        <dbReference type="EMBL" id="KDO57286.1"/>
    </source>
</evidence>
<evidence type="ECO:0000313" key="2">
    <source>
        <dbReference type="Proteomes" id="UP000027120"/>
    </source>
</evidence>
<dbReference type="Proteomes" id="UP000027120">
    <property type="component" value="Unassembled WGS sequence"/>
</dbReference>
<dbReference type="EMBL" id="KK784964">
    <property type="protein sequence ID" value="KDO57286.1"/>
    <property type="molecule type" value="Genomic_DNA"/>
</dbReference>
<proteinExistence type="predicted"/>
<sequence length="85" mass="9656">MHMQEMMGKKLILRRSGQTSLLLHPSIAMNPRPHNQSVRLLQLKCNSHEAQLKNYPCSIGYPLLGEINSNSTNYPRILSGEVQKN</sequence>
<gene>
    <name evidence="1" type="ORF">CISIN_1g034757mg</name>
</gene>
<name>A0A067F260_CITSI</name>
<dbReference type="AlphaFoldDB" id="A0A067F260"/>
<accession>A0A067F260</accession>
<keyword evidence="2" id="KW-1185">Reference proteome</keyword>
<reference evidence="1 2" key="1">
    <citation type="submission" date="2014-04" db="EMBL/GenBank/DDBJ databases">
        <authorList>
            <consortium name="International Citrus Genome Consortium"/>
            <person name="Gmitter F."/>
            <person name="Chen C."/>
            <person name="Farmerie W."/>
            <person name="Harkins T."/>
            <person name="Desany B."/>
            <person name="Mohiuddin M."/>
            <person name="Kodira C."/>
            <person name="Borodovsky M."/>
            <person name="Lomsadze A."/>
            <person name="Burns P."/>
            <person name="Jenkins J."/>
            <person name="Prochnik S."/>
            <person name="Shu S."/>
            <person name="Chapman J."/>
            <person name="Pitluck S."/>
            <person name="Schmutz J."/>
            <person name="Rokhsar D."/>
        </authorList>
    </citation>
    <scope>NUCLEOTIDE SEQUENCE</scope>
</reference>
<organism evidence="1 2">
    <name type="scientific">Citrus sinensis</name>
    <name type="common">Sweet orange</name>
    <name type="synonym">Citrus aurantium var. sinensis</name>
    <dbReference type="NCBI Taxonomy" id="2711"/>
    <lineage>
        <taxon>Eukaryota</taxon>
        <taxon>Viridiplantae</taxon>
        <taxon>Streptophyta</taxon>
        <taxon>Embryophyta</taxon>
        <taxon>Tracheophyta</taxon>
        <taxon>Spermatophyta</taxon>
        <taxon>Magnoliopsida</taxon>
        <taxon>eudicotyledons</taxon>
        <taxon>Gunneridae</taxon>
        <taxon>Pentapetalae</taxon>
        <taxon>rosids</taxon>
        <taxon>malvids</taxon>
        <taxon>Sapindales</taxon>
        <taxon>Rutaceae</taxon>
        <taxon>Aurantioideae</taxon>
        <taxon>Citrus</taxon>
    </lineage>
</organism>